<dbReference type="InterPro" id="IPR011761">
    <property type="entry name" value="ATP-grasp"/>
</dbReference>
<dbReference type="EMBL" id="CAACYH010000004">
    <property type="protein sequence ID" value="VFB13548.1"/>
    <property type="molecule type" value="Genomic_DNA"/>
</dbReference>
<accession>A0A449I2D6</accession>
<dbReference type="Gene3D" id="3.30.1490.20">
    <property type="entry name" value="ATP-grasp fold, A domain"/>
    <property type="match status" value="1"/>
</dbReference>
<dbReference type="InterPro" id="IPR011054">
    <property type="entry name" value="Rudment_hybrid_motif"/>
</dbReference>
<dbReference type="InterPro" id="IPR013815">
    <property type="entry name" value="ATP_grasp_subdomain_1"/>
</dbReference>
<dbReference type="Pfam" id="PF01071">
    <property type="entry name" value="GARS_A"/>
    <property type="match status" value="1"/>
</dbReference>
<dbReference type="SMART" id="SM01210">
    <property type="entry name" value="GARS_C"/>
    <property type="match status" value="1"/>
</dbReference>
<evidence type="ECO:0000256" key="2">
    <source>
        <dbReference type="ARBA" id="ARBA00013255"/>
    </source>
</evidence>
<evidence type="ECO:0000256" key="5">
    <source>
        <dbReference type="ARBA" id="ARBA00022755"/>
    </source>
</evidence>
<reference evidence="13 14" key="1">
    <citation type="submission" date="2019-02" db="EMBL/GenBank/DDBJ databases">
        <authorList>
            <consortium name="Pathogen Informatics"/>
        </authorList>
    </citation>
    <scope>NUCLEOTIDE SEQUENCE [LARGE SCALE GENOMIC DNA]</scope>
    <source>
        <strain evidence="13 14">3012STDY7078512</strain>
    </source>
</reference>
<dbReference type="FunFam" id="3.90.600.10:FF:000001">
    <property type="entry name" value="Trifunctional purine biosynthetic protein adenosine-3"/>
    <property type="match status" value="1"/>
</dbReference>
<comment type="pathway">
    <text evidence="1 10">Purine metabolism; IMP biosynthesis via de novo pathway; N(1)-(5-phospho-D-ribosyl)glycinamide from 5-phospho-alpha-D-ribose 1-diphosphate: step 2/2.</text>
</comment>
<keyword evidence="3 10" id="KW-0436">Ligase</keyword>
<evidence type="ECO:0000256" key="10">
    <source>
        <dbReference type="HAMAP-Rule" id="MF_00138"/>
    </source>
</evidence>
<dbReference type="PANTHER" id="PTHR43472:SF1">
    <property type="entry name" value="PHOSPHORIBOSYLAMINE--GLYCINE LIGASE, CHLOROPLASTIC"/>
    <property type="match status" value="1"/>
</dbReference>
<evidence type="ECO:0000313" key="13">
    <source>
        <dbReference type="EMBL" id="VFB13548.1"/>
    </source>
</evidence>
<dbReference type="InterPro" id="IPR037123">
    <property type="entry name" value="PRibGlycinamide_synth_C_sf"/>
</dbReference>
<evidence type="ECO:0000256" key="7">
    <source>
        <dbReference type="ARBA" id="ARBA00038345"/>
    </source>
</evidence>
<evidence type="ECO:0000256" key="6">
    <source>
        <dbReference type="ARBA" id="ARBA00022840"/>
    </source>
</evidence>
<dbReference type="UniPathway" id="UPA00074">
    <property type="reaction ID" value="UER00125"/>
</dbReference>
<evidence type="ECO:0000256" key="9">
    <source>
        <dbReference type="ARBA" id="ARBA00042864"/>
    </source>
</evidence>
<dbReference type="Pfam" id="PF02844">
    <property type="entry name" value="GARS_N"/>
    <property type="match status" value="1"/>
</dbReference>
<dbReference type="HAMAP" id="MF_00138">
    <property type="entry name" value="GARS"/>
    <property type="match status" value="1"/>
</dbReference>
<dbReference type="InterPro" id="IPR020560">
    <property type="entry name" value="PRibGlycinamide_synth_C-dom"/>
</dbReference>
<dbReference type="InterPro" id="IPR016185">
    <property type="entry name" value="PreATP-grasp_dom_sf"/>
</dbReference>
<dbReference type="PROSITE" id="PS50975">
    <property type="entry name" value="ATP_GRASP"/>
    <property type="match status" value="1"/>
</dbReference>
<dbReference type="EC" id="6.3.4.13" evidence="2 10"/>
<feature type="domain" description="ATP-grasp" evidence="12">
    <location>
        <begin position="111"/>
        <end position="318"/>
    </location>
</feature>
<dbReference type="GO" id="GO:0046872">
    <property type="term" value="F:metal ion binding"/>
    <property type="evidence" value="ECO:0007669"/>
    <property type="project" value="InterPro"/>
</dbReference>
<evidence type="ECO:0000259" key="12">
    <source>
        <dbReference type="PROSITE" id="PS50975"/>
    </source>
</evidence>
<dbReference type="InterPro" id="IPR020561">
    <property type="entry name" value="PRibGlycinamid_synth_ATP-grasp"/>
</dbReference>
<dbReference type="SUPFAM" id="SSF56059">
    <property type="entry name" value="Glutathione synthetase ATP-binding domain-like"/>
    <property type="match status" value="1"/>
</dbReference>
<proteinExistence type="inferred from homology"/>
<dbReference type="Proteomes" id="UP000396835">
    <property type="component" value="Unassembled WGS sequence"/>
</dbReference>
<dbReference type="GO" id="GO:0009113">
    <property type="term" value="P:purine nucleobase biosynthetic process"/>
    <property type="evidence" value="ECO:0007669"/>
    <property type="project" value="InterPro"/>
</dbReference>
<dbReference type="InterPro" id="IPR000115">
    <property type="entry name" value="PRibGlycinamide_synth"/>
</dbReference>
<sequence length="424" mass="46015">MKILLLGSGGREHALAWKIAQSARVEKLYIAPGNAGTNAAGENVNMKATDFPALKAFALEKGIDMIVVGPEDPLVQGIFDYFKADAATAHIAVIGPTAKGAMLEGSKDFAKEFMVRHNIPTARYKSVTSATLQEGLDFLETLEAPYVLKADGLCAGKGVLILPTLEEAKSELKEMLGGMFGDASATVVIEEFLSGIECSVFVMTDGRHYKVLPVAKDYKRIGEGDKGLNTGGMGSVTPVPFADEVFMEKVRTRIIEPTVNGLQEEGIRYQGFIFLGLINVKGEPMVIEYNVRMGDPETESVMLRIKSDFVELLEGVAQGDLDRRTLEFDPRTAACVMLVSGGYPEAYEKGKVMSGLEQAAQTDSILFHAGTAMKDGQTVTNGGRVIAVCSYGDTKEEALAKSYKVADRIDFEKKYFRRDIGFDL</sequence>
<evidence type="ECO:0000256" key="3">
    <source>
        <dbReference type="ARBA" id="ARBA00022598"/>
    </source>
</evidence>
<dbReference type="SUPFAM" id="SSF52440">
    <property type="entry name" value="PreATP-grasp domain"/>
    <property type="match status" value="1"/>
</dbReference>
<dbReference type="GO" id="GO:0004637">
    <property type="term" value="F:phosphoribosylamine-glycine ligase activity"/>
    <property type="evidence" value="ECO:0007669"/>
    <property type="project" value="UniProtKB-UniRule"/>
</dbReference>
<comment type="catalytic activity">
    <reaction evidence="10">
        <text>5-phospho-beta-D-ribosylamine + glycine + ATP = N(1)-(5-phospho-beta-D-ribosyl)glycinamide + ADP + phosphate + H(+)</text>
        <dbReference type="Rhea" id="RHEA:17453"/>
        <dbReference type="ChEBI" id="CHEBI:15378"/>
        <dbReference type="ChEBI" id="CHEBI:30616"/>
        <dbReference type="ChEBI" id="CHEBI:43474"/>
        <dbReference type="ChEBI" id="CHEBI:57305"/>
        <dbReference type="ChEBI" id="CHEBI:58681"/>
        <dbReference type="ChEBI" id="CHEBI:143788"/>
        <dbReference type="ChEBI" id="CHEBI:456216"/>
        <dbReference type="EC" id="6.3.4.13"/>
    </reaction>
</comment>
<dbReference type="SMART" id="SM01209">
    <property type="entry name" value="GARS_A"/>
    <property type="match status" value="1"/>
</dbReference>
<organism evidence="13 14">
    <name type="scientific">Prevotella heparinolytica</name>
    <dbReference type="NCBI Taxonomy" id="28113"/>
    <lineage>
        <taxon>Bacteria</taxon>
        <taxon>Pseudomonadati</taxon>
        <taxon>Bacteroidota</taxon>
        <taxon>Bacteroidia</taxon>
        <taxon>Bacteroidales</taxon>
        <taxon>Bacteroidaceae</taxon>
        <taxon>Bacteroides</taxon>
    </lineage>
</organism>
<evidence type="ECO:0000256" key="1">
    <source>
        <dbReference type="ARBA" id="ARBA00005174"/>
    </source>
</evidence>
<dbReference type="RefSeq" id="WP_131751880.1">
    <property type="nucleotide sequence ID" value="NZ_CAACYH010000004.1"/>
</dbReference>
<dbReference type="PANTHER" id="PTHR43472">
    <property type="entry name" value="PHOSPHORIBOSYLAMINE--GLYCINE LIGASE"/>
    <property type="match status" value="1"/>
</dbReference>
<name>A0A449I2D6_9BACE</name>
<comment type="similarity">
    <text evidence="7 10">Belongs to the GARS family.</text>
</comment>
<dbReference type="InterPro" id="IPR020562">
    <property type="entry name" value="PRibGlycinamide_synth_N"/>
</dbReference>
<dbReference type="Gene3D" id="3.30.470.20">
    <property type="entry name" value="ATP-grasp fold, B domain"/>
    <property type="match status" value="1"/>
</dbReference>
<dbReference type="SUPFAM" id="SSF51246">
    <property type="entry name" value="Rudiment single hybrid motif"/>
    <property type="match status" value="1"/>
</dbReference>
<dbReference type="NCBIfam" id="TIGR00877">
    <property type="entry name" value="purD"/>
    <property type="match status" value="1"/>
</dbReference>
<evidence type="ECO:0000256" key="8">
    <source>
        <dbReference type="ARBA" id="ARBA00042242"/>
    </source>
</evidence>
<dbReference type="Gene3D" id="3.40.50.20">
    <property type="match status" value="1"/>
</dbReference>
<dbReference type="Gene3D" id="3.90.600.10">
    <property type="entry name" value="Phosphoribosylglycinamide synthetase, C-terminal domain"/>
    <property type="match status" value="1"/>
</dbReference>
<dbReference type="AlphaFoldDB" id="A0A449I2D6"/>
<dbReference type="Pfam" id="PF02843">
    <property type="entry name" value="GARS_C"/>
    <property type="match status" value="1"/>
</dbReference>
<dbReference type="OrthoDB" id="9807240at2"/>
<gene>
    <name evidence="10 13" type="primary">purD</name>
    <name evidence="13" type="ORF">NCTC7812_01074</name>
</gene>
<keyword evidence="4 11" id="KW-0547">Nucleotide-binding</keyword>
<protein>
    <recommendedName>
        <fullName evidence="2 10">Phosphoribosylamine--glycine ligase</fullName>
        <ecNumber evidence="2 10">6.3.4.13</ecNumber>
    </recommendedName>
    <alternativeName>
        <fullName evidence="10">GARS</fullName>
    </alternativeName>
    <alternativeName>
        <fullName evidence="8 10">Glycinamide ribonucleotide synthetase</fullName>
    </alternativeName>
    <alternativeName>
        <fullName evidence="9 10">Phosphoribosylglycinamide synthetase</fullName>
    </alternativeName>
</protein>
<keyword evidence="5 10" id="KW-0658">Purine biosynthesis</keyword>
<evidence type="ECO:0000313" key="14">
    <source>
        <dbReference type="Proteomes" id="UP000396835"/>
    </source>
</evidence>
<dbReference type="GO" id="GO:0006189">
    <property type="term" value="P:'de novo' IMP biosynthetic process"/>
    <property type="evidence" value="ECO:0007669"/>
    <property type="project" value="UniProtKB-UniRule"/>
</dbReference>
<keyword evidence="6 11" id="KW-0067">ATP-binding</keyword>
<dbReference type="GO" id="GO:0005524">
    <property type="term" value="F:ATP binding"/>
    <property type="evidence" value="ECO:0007669"/>
    <property type="project" value="UniProtKB-UniRule"/>
</dbReference>
<evidence type="ECO:0000256" key="11">
    <source>
        <dbReference type="PROSITE-ProRule" id="PRU00409"/>
    </source>
</evidence>
<evidence type="ECO:0000256" key="4">
    <source>
        <dbReference type="ARBA" id="ARBA00022741"/>
    </source>
</evidence>